<evidence type="ECO:0000256" key="7">
    <source>
        <dbReference type="ARBA" id="ARBA00023136"/>
    </source>
</evidence>
<keyword evidence="2" id="KW-1003">Cell membrane</keyword>
<comment type="subcellular location">
    <subcellularLocation>
        <location evidence="1">Cell membrane</location>
    </subcellularLocation>
</comment>
<feature type="region of interest" description="Disordered" evidence="8">
    <location>
        <begin position="1"/>
        <end position="45"/>
    </location>
</feature>
<evidence type="ECO:0000256" key="1">
    <source>
        <dbReference type="ARBA" id="ARBA00004236"/>
    </source>
</evidence>
<evidence type="ECO:0000313" key="12">
    <source>
        <dbReference type="Proteomes" id="UP001501358"/>
    </source>
</evidence>
<evidence type="ECO:0000256" key="9">
    <source>
        <dbReference type="SAM" id="Phobius"/>
    </source>
</evidence>
<name>A0ABN3KU01_9ACTN</name>
<feature type="transmembrane region" description="Helical" evidence="9">
    <location>
        <begin position="102"/>
        <end position="122"/>
    </location>
</feature>
<accession>A0ABN3KU01</accession>
<keyword evidence="12" id="KW-1185">Reference proteome</keyword>
<evidence type="ECO:0000256" key="2">
    <source>
        <dbReference type="ARBA" id="ARBA00022475"/>
    </source>
</evidence>
<dbReference type="InterPro" id="IPR043760">
    <property type="entry name" value="PycTM_dom"/>
</dbReference>
<feature type="domain" description="Pycsar effector protein" evidence="10">
    <location>
        <begin position="49"/>
        <end position="203"/>
    </location>
</feature>
<gene>
    <name evidence="11" type="ORF">GCM10010406_01790</name>
</gene>
<feature type="transmembrane region" description="Helical" evidence="9">
    <location>
        <begin position="67"/>
        <end position="90"/>
    </location>
</feature>
<evidence type="ECO:0000313" key="11">
    <source>
        <dbReference type="EMBL" id="GAA2469950.1"/>
    </source>
</evidence>
<organism evidence="11 12">
    <name type="scientific">Streptomyces thermolineatus</name>
    <dbReference type="NCBI Taxonomy" id="44033"/>
    <lineage>
        <taxon>Bacteria</taxon>
        <taxon>Bacillati</taxon>
        <taxon>Actinomycetota</taxon>
        <taxon>Actinomycetes</taxon>
        <taxon>Kitasatosporales</taxon>
        <taxon>Streptomycetaceae</taxon>
        <taxon>Streptomyces</taxon>
    </lineage>
</organism>
<evidence type="ECO:0000256" key="3">
    <source>
        <dbReference type="ARBA" id="ARBA00022692"/>
    </source>
</evidence>
<evidence type="ECO:0000259" key="10">
    <source>
        <dbReference type="Pfam" id="PF18967"/>
    </source>
</evidence>
<feature type="transmembrane region" description="Helical" evidence="9">
    <location>
        <begin position="183"/>
        <end position="204"/>
    </location>
</feature>
<evidence type="ECO:0000256" key="5">
    <source>
        <dbReference type="ARBA" id="ARBA00022989"/>
    </source>
</evidence>
<keyword evidence="7 9" id="KW-0472">Membrane</keyword>
<protein>
    <recommendedName>
        <fullName evidence="10">Pycsar effector protein domain-containing protein</fullName>
    </recommendedName>
</protein>
<sequence>MIRVTASPSPSPSPSASVPHPAPEGGAGSGSAPAAGPSRTSHGPEVELARRLLTETREEISRADAKASVLLGMVSAVGGALIGVLAGQQWWPGQLSAPSRVLWWVGCAGWAAALVLLLAAVVPRNVRSPWRPGMPLSYFGDVRRTGGGAALREALREAAADPLPSLMAVLTVTSRIAVVKHRCVHTGVLCFAAATLLAPTAALLG</sequence>
<keyword evidence="6" id="KW-0051">Antiviral defense</keyword>
<dbReference type="EMBL" id="BAAATA010000001">
    <property type="protein sequence ID" value="GAA2469950.1"/>
    <property type="molecule type" value="Genomic_DNA"/>
</dbReference>
<keyword evidence="4" id="KW-0547">Nucleotide-binding</keyword>
<evidence type="ECO:0000256" key="8">
    <source>
        <dbReference type="SAM" id="MobiDB-lite"/>
    </source>
</evidence>
<comment type="caution">
    <text evidence="11">The sequence shown here is derived from an EMBL/GenBank/DDBJ whole genome shotgun (WGS) entry which is preliminary data.</text>
</comment>
<evidence type="ECO:0000256" key="4">
    <source>
        <dbReference type="ARBA" id="ARBA00022741"/>
    </source>
</evidence>
<reference evidence="11 12" key="1">
    <citation type="journal article" date="2019" name="Int. J. Syst. Evol. Microbiol.">
        <title>The Global Catalogue of Microorganisms (GCM) 10K type strain sequencing project: providing services to taxonomists for standard genome sequencing and annotation.</title>
        <authorList>
            <consortium name="The Broad Institute Genomics Platform"/>
            <consortium name="The Broad Institute Genome Sequencing Center for Infectious Disease"/>
            <person name="Wu L."/>
            <person name="Ma J."/>
        </authorList>
    </citation>
    <scope>NUCLEOTIDE SEQUENCE [LARGE SCALE GENOMIC DNA]</scope>
    <source>
        <strain evidence="11 12">JCM 6307</strain>
    </source>
</reference>
<dbReference type="Proteomes" id="UP001501358">
    <property type="component" value="Unassembled WGS sequence"/>
</dbReference>
<keyword evidence="3 9" id="KW-0812">Transmembrane</keyword>
<proteinExistence type="predicted"/>
<evidence type="ECO:0000256" key="6">
    <source>
        <dbReference type="ARBA" id="ARBA00023118"/>
    </source>
</evidence>
<keyword evidence="5 9" id="KW-1133">Transmembrane helix</keyword>
<dbReference type="Pfam" id="PF18967">
    <property type="entry name" value="PycTM"/>
    <property type="match status" value="1"/>
</dbReference>